<protein>
    <submittedName>
        <fullName evidence="2">Uncharacterized protein</fullName>
    </submittedName>
</protein>
<comment type="caution">
    <text evidence="2">The sequence shown here is derived from an EMBL/GenBank/DDBJ whole genome shotgun (WGS) entry which is preliminary data.</text>
</comment>
<organism evidence="2 3">
    <name type="scientific">Asticcacaulis endophyticus</name>
    <dbReference type="NCBI Taxonomy" id="1395890"/>
    <lineage>
        <taxon>Bacteria</taxon>
        <taxon>Pseudomonadati</taxon>
        <taxon>Pseudomonadota</taxon>
        <taxon>Alphaproteobacteria</taxon>
        <taxon>Caulobacterales</taxon>
        <taxon>Caulobacteraceae</taxon>
        <taxon>Asticcacaulis</taxon>
    </lineage>
</organism>
<dbReference type="AlphaFoldDB" id="A0A918PVF2"/>
<proteinExistence type="predicted"/>
<dbReference type="EMBL" id="BMZB01000001">
    <property type="protein sequence ID" value="GGZ24513.1"/>
    <property type="molecule type" value="Genomic_DNA"/>
</dbReference>
<name>A0A918PVF2_9CAUL</name>
<feature type="region of interest" description="Disordered" evidence="1">
    <location>
        <begin position="40"/>
        <end position="63"/>
    </location>
</feature>
<evidence type="ECO:0000313" key="3">
    <source>
        <dbReference type="Proteomes" id="UP000662572"/>
    </source>
</evidence>
<accession>A0A918PVF2</accession>
<keyword evidence="3" id="KW-1185">Reference proteome</keyword>
<sequence length="91" mass="9479">MACTGFKASRKLRTVGGNQAALSPSVIFAALNATSPSAIGRRKKMAPSDGFAATSPVNRGGEKGTDLSVCARFRVQGRGPAGSKHRERTVF</sequence>
<reference evidence="2" key="2">
    <citation type="submission" date="2020-09" db="EMBL/GenBank/DDBJ databases">
        <authorList>
            <person name="Sun Q."/>
            <person name="Kim S."/>
        </authorList>
    </citation>
    <scope>NUCLEOTIDE SEQUENCE</scope>
    <source>
        <strain evidence="2">KCTC 32296</strain>
    </source>
</reference>
<reference evidence="2" key="1">
    <citation type="journal article" date="2014" name="Int. J. Syst. Evol. Microbiol.">
        <title>Complete genome sequence of Corynebacterium casei LMG S-19264T (=DSM 44701T), isolated from a smear-ripened cheese.</title>
        <authorList>
            <consortium name="US DOE Joint Genome Institute (JGI-PGF)"/>
            <person name="Walter F."/>
            <person name="Albersmeier A."/>
            <person name="Kalinowski J."/>
            <person name="Ruckert C."/>
        </authorList>
    </citation>
    <scope>NUCLEOTIDE SEQUENCE</scope>
    <source>
        <strain evidence="2">KCTC 32296</strain>
    </source>
</reference>
<evidence type="ECO:0000313" key="2">
    <source>
        <dbReference type="EMBL" id="GGZ24513.1"/>
    </source>
</evidence>
<gene>
    <name evidence="2" type="ORF">GCM10011273_07160</name>
</gene>
<dbReference type="Proteomes" id="UP000662572">
    <property type="component" value="Unassembled WGS sequence"/>
</dbReference>
<evidence type="ECO:0000256" key="1">
    <source>
        <dbReference type="SAM" id="MobiDB-lite"/>
    </source>
</evidence>